<comment type="caution">
    <text evidence="3">The sequence shown here is derived from an EMBL/GenBank/DDBJ whole genome shotgun (WGS) entry which is preliminary data.</text>
</comment>
<reference evidence="3" key="1">
    <citation type="submission" date="2017-08" db="EMBL/GenBank/DDBJ databases">
        <authorList>
            <person name="Polle J.E."/>
            <person name="Barry K."/>
            <person name="Cushman J."/>
            <person name="Schmutz J."/>
            <person name="Tran D."/>
            <person name="Hathwaick L.T."/>
            <person name="Yim W.C."/>
            <person name="Jenkins J."/>
            <person name="Mckie-Krisberg Z.M."/>
            <person name="Prochnik S."/>
            <person name="Lindquist E."/>
            <person name="Dockter R.B."/>
            <person name="Adam C."/>
            <person name="Molina H."/>
            <person name="Bunkerborg J."/>
            <person name="Jin E."/>
            <person name="Buchheim M."/>
            <person name="Magnuson J."/>
        </authorList>
    </citation>
    <scope>NUCLEOTIDE SEQUENCE</scope>
    <source>
        <strain evidence="3">CCAP 19/18</strain>
    </source>
</reference>
<dbReference type="InterPro" id="IPR052145">
    <property type="entry name" value="Mediator/Homeobox_domain"/>
</dbReference>
<dbReference type="EMBL" id="MU069620">
    <property type="protein sequence ID" value="KAF5837313.1"/>
    <property type="molecule type" value="Genomic_DNA"/>
</dbReference>
<evidence type="ECO:0008006" key="5">
    <source>
        <dbReference type="Google" id="ProtNLM"/>
    </source>
</evidence>
<feature type="region of interest" description="Disordered" evidence="2">
    <location>
        <begin position="23"/>
        <end position="68"/>
    </location>
</feature>
<keyword evidence="1" id="KW-0175">Coiled coil</keyword>
<feature type="compositionally biased region" description="Low complexity" evidence="2">
    <location>
        <begin position="250"/>
        <end position="264"/>
    </location>
</feature>
<feature type="coiled-coil region" evidence="1">
    <location>
        <begin position="592"/>
        <end position="630"/>
    </location>
</feature>
<protein>
    <recommendedName>
        <fullName evidence="5">Myb-like domain-containing protein</fullName>
    </recommendedName>
</protein>
<feature type="compositionally biased region" description="Gly residues" evidence="2">
    <location>
        <begin position="265"/>
        <end position="281"/>
    </location>
</feature>
<organism evidence="3 4">
    <name type="scientific">Dunaliella salina</name>
    <name type="common">Green alga</name>
    <name type="synonym">Protococcus salinus</name>
    <dbReference type="NCBI Taxonomy" id="3046"/>
    <lineage>
        <taxon>Eukaryota</taxon>
        <taxon>Viridiplantae</taxon>
        <taxon>Chlorophyta</taxon>
        <taxon>core chlorophytes</taxon>
        <taxon>Chlorophyceae</taxon>
        <taxon>CS clade</taxon>
        <taxon>Chlamydomonadales</taxon>
        <taxon>Dunaliellaceae</taxon>
        <taxon>Dunaliella</taxon>
    </lineage>
</organism>
<evidence type="ECO:0000313" key="4">
    <source>
        <dbReference type="Proteomes" id="UP000815325"/>
    </source>
</evidence>
<evidence type="ECO:0000256" key="1">
    <source>
        <dbReference type="SAM" id="Coils"/>
    </source>
</evidence>
<feature type="region of interest" description="Disordered" evidence="2">
    <location>
        <begin position="646"/>
        <end position="745"/>
    </location>
</feature>
<feature type="compositionally biased region" description="Low complexity" evidence="2">
    <location>
        <begin position="35"/>
        <end position="68"/>
    </location>
</feature>
<feature type="compositionally biased region" description="Gly residues" evidence="2">
    <location>
        <begin position="294"/>
        <end position="307"/>
    </location>
</feature>
<dbReference type="PANTHER" id="PTHR24330">
    <property type="entry name" value="HOMEOBOX PROTEIN BARH-LIKE"/>
    <property type="match status" value="1"/>
</dbReference>
<feature type="region of interest" description="Disordered" evidence="2">
    <location>
        <begin position="522"/>
        <end position="543"/>
    </location>
</feature>
<feature type="compositionally biased region" description="Polar residues" evidence="2">
    <location>
        <begin position="357"/>
        <end position="366"/>
    </location>
</feature>
<feature type="compositionally biased region" description="Gly residues" evidence="2">
    <location>
        <begin position="314"/>
        <end position="339"/>
    </location>
</feature>
<evidence type="ECO:0000313" key="3">
    <source>
        <dbReference type="EMBL" id="KAF5837313.1"/>
    </source>
</evidence>
<proteinExistence type="predicted"/>
<name>A0ABQ7GRS4_DUNSA</name>
<gene>
    <name evidence="3" type="ORF">DUNSADRAFT_4521</name>
</gene>
<dbReference type="Gene3D" id="1.10.10.60">
    <property type="entry name" value="Homeodomain-like"/>
    <property type="match status" value="1"/>
</dbReference>
<dbReference type="Proteomes" id="UP000815325">
    <property type="component" value="Unassembled WGS sequence"/>
</dbReference>
<keyword evidence="4" id="KW-1185">Reference proteome</keyword>
<sequence length="795" mass="83074">MIPGCSPITRPSLMSLLLHGQRASLGTPGTTPGVRSPRAATPPSALAAAQRRHQQQQQLQQQQQMHPQQQQHLEMTYILLNELFKRVMREIPPEVAQLHGEHLHVRVKAALTRGIVLQHALPPLCANPVAVIVAALENPNVWDDHQKLEDIAGSQQAGLAAGRLQQSATQASAELQQGVNTSSLDLQLGSNMASSGLQQASTPEAMAAAAPAPVLAPAARASAASSSMFITLNNHEEEEVSAFGRGRGRGSSAAPGRGSKKAGAAGRGSGGTKAAGRGGRGSEAAGHKGRGTEAAGGRGTGAAGGGARDNEAAGCGGRGTEAAWGGGRGADAAGRGGRGTRAAGRGGRKRTAADMESNPSGESGQAWTEDEDVRLINILGLHRRDGSINFVGWGKVAQDFPGHQEKTVRTRASKLYRSYLLIKDYVGQTGGSPDFRSLPDSSRGLSTQQKEALARGELRTKRDVLGNDNLFLTKEAYDLLDQYLYADRTREPAVVAVAGSATGVEQRQASWRQRDATYLRHAPKTRQRDSVQGPTHAAESRVRSDRSYVMAGRRTSLFDAKADLRRVRLEQTMSRSLQFLLQGTGGIVPEGLKQELASLEAEKKMAQEAVEEAAEDMQMTEAAFQNALAEFEPPGVLAQERPNMEADASVQARDAGQQDATIGIDEVGRAGDSVVREGNGGTTEGNLGPSSGGGAVNERTGAAAEGDIGAGSGGSNVVSRGAGGEGVVTNSGGANNRGVSNGVDIGENLGGEGGLNRGNEGVCSAVSPSLFEEDLERLVRGEDVLGDMCPNTQLW</sequence>
<accession>A0ABQ7GRS4</accession>
<dbReference type="PANTHER" id="PTHR24330:SF19">
    <property type="entry name" value="MEDIATOR OF RNA POLYMERASE II TRANSCRIPTION SUBUNIT 29"/>
    <property type="match status" value="1"/>
</dbReference>
<feature type="compositionally biased region" description="Polar residues" evidence="2">
    <location>
        <begin position="728"/>
        <end position="739"/>
    </location>
</feature>
<feature type="region of interest" description="Disordered" evidence="2">
    <location>
        <begin position="239"/>
        <end position="367"/>
    </location>
</feature>
<evidence type="ECO:0000256" key="2">
    <source>
        <dbReference type="SAM" id="MobiDB-lite"/>
    </source>
</evidence>